<evidence type="ECO:0000313" key="4">
    <source>
        <dbReference type="EMBL" id="JAI39630.1"/>
    </source>
</evidence>
<feature type="region of interest" description="Disordered" evidence="1">
    <location>
        <begin position="755"/>
        <end position="775"/>
    </location>
</feature>
<feature type="region of interest" description="Disordered" evidence="1">
    <location>
        <begin position="430"/>
        <end position="561"/>
    </location>
</feature>
<feature type="compositionally biased region" description="Polar residues" evidence="1">
    <location>
        <begin position="1158"/>
        <end position="1169"/>
    </location>
</feature>
<feature type="chain" id="PRO_5014030105" evidence="2">
    <location>
        <begin position="26"/>
        <end position="1226"/>
    </location>
</feature>
<evidence type="ECO:0000256" key="1">
    <source>
        <dbReference type="SAM" id="MobiDB-lite"/>
    </source>
</evidence>
<gene>
    <name evidence="4" type="ORF">c0_g1_i1</name>
    <name evidence="3" type="ORF">c0_g1_i4</name>
</gene>
<feature type="compositionally biased region" description="Low complexity" evidence="1">
    <location>
        <begin position="496"/>
        <end position="514"/>
    </location>
</feature>
<dbReference type="EMBL" id="GDHF01012684">
    <property type="protein sequence ID" value="JAI39630.1"/>
    <property type="molecule type" value="Transcribed_RNA"/>
</dbReference>
<proteinExistence type="predicted"/>
<accession>A0A0K8VM49</accession>
<feature type="compositionally biased region" description="Basic and acidic residues" evidence="1">
    <location>
        <begin position="305"/>
        <end position="319"/>
    </location>
</feature>
<name>A0A0K8VM49_BACLA</name>
<organism evidence="4">
    <name type="scientific">Bactrocera latifrons</name>
    <name type="common">Malaysian fruit fly</name>
    <name type="synonym">Chaetodacus latifrons</name>
    <dbReference type="NCBI Taxonomy" id="174628"/>
    <lineage>
        <taxon>Eukaryota</taxon>
        <taxon>Metazoa</taxon>
        <taxon>Ecdysozoa</taxon>
        <taxon>Arthropoda</taxon>
        <taxon>Hexapoda</taxon>
        <taxon>Insecta</taxon>
        <taxon>Pterygota</taxon>
        <taxon>Neoptera</taxon>
        <taxon>Endopterygota</taxon>
        <taxon>Diptera</taxon>
        <taxon>Brachycera</taxon>
        <taxon>Muscomorpha</taxon>
        <taxon>Tephritoidea</taxon>
        <taxon>Tephritidae</taxon>
        <taxon>Bactrocera</taxon>
        <taxon>Bactrocera</taxon>
    </lineage>
</organism>
<feature type="region of interest" description="Disordered" evidence="1">
    <location>
        <begin position="281"/>
        <end position="394"/>
    </location>
</feature>
<feature type="region of interest" description="Disordered" evidence="1">
    <location>
        <begin position="1113"/>
        <end position="1169"/>
    </location>
</feature>
<feature type="compositionally biased region" description="Polar residues" evidence="1">
    <location>
        <begin position="1119"/>
        <end position="1132"/>
    </location>
</feature>
<sequence length="1226" mass="136767">MLHTPPKCMQQIAILIITFAVYVAGIRNTGNTGVGNVGAIADYESYSAPYNEDFRPSQLLSEVTEVISTATDRFERRQSNTDNTNFRPSQIISFTPSDAQSALKQYPPSYLEPNYHAQHISKGGPYGLATYNKDDKQFAFPRETVQAPLAAALVSNNANIEKYLYSGAKQQQTTTQQTLVPAQLHTTPILIYRDPYTNKINTSQRQQQQQNYRPPPPEPIYQQAQYAEASRPQEYTVQSMLVVGAQHSSPIYNQQRPQFALEGGENKRPGYVFDEQVRPSYNRPVYSTGNRYEVGVTSPPTSVDYNRRDGETQTERPFEGKLGVSPSEATKISYDSHDYPPPSYYKQQTSNFQSPQRQDNPPNYQQQSAYVTETTPTATAIKTGRPELTSSNYANKFGNYLQGGKGGDGGYYKRPPPHYSNDILYVTPAPPTAPTRPPTPVRQGATYYPQGNEPIRRPPTYDNNYNQYQLGEIPPPQTFQSALSGGQRPPQPYPSGPNYQQPQSYPPSQNFPPSLSYAPSENYAASQSYPPLQQYPPPPSYRPPPPQFQRPQQPPAGGAGMGGLATLASFFTGTQQYAPQFTNLLLGGNGGGGGLLHALTGTRPLGGGGGGRPPNMQLIKALENIARNDDLECVPKVLCNMIASQTQRGQLPGFVTSPAITNFLAGFPAQSPALIYGRAALLGISGGERSCTQTYAKCPKNEYEILYYLNNHRGGFFKFFSEAEEQKPSVAQQTQSSSSSGGTSLFSLLSALTGSDPPVTTTTPRPTPPPTVASFDITQGIGNFFSNILSEYISGVEYQRRSSRAKRAIRFEDENQKTAEGRLKFPTAVDAEDFHDDEDDEDTQDGVDFDDDEHTNEANESAEYGDTQGRVVFKSGEHDTHFFPENEAREIDERLKDIYLQEVINKFNAAKSERKLKFPAETDSKVEASEPYDDAVRAGIEDYGYESGRPEGVVHFHDDENASDSVYNNVAQTRPTRRGKAVVFENDNENLNYAPLRQPREEFDVAYEPQSGKRIIFPDHYEKHIRKGKILNRPILYASNYDDYMQNAEADRLVVSDSHRPEYNNIADNADNSVSYDDKPLGPIYISATSTQQQNTVSSTNVHVYNDKRLHYNRGADTYTPSRPTNYYDTHTSSADYNSNRYSAANSSANRKRRPYYGSSSSSNQYDYPNKNYISNNRYGSRYQTTRYTTTTRLPRGSDNDHNIYVTNAQGVTTHYITPDGRKVYI</sequence>
<feature type="compositionally biased region" description="Polar residues" evidence="1">
    <location>
        <begin position="346"/>
        <end position="368"/>
    </location>
</feature>
<dbReference type="EMBL" id="GDHF01013134">
    <property type="protein sequence ID" value="JAI39180.1"/>
    <property type="molecule type" value="Transcribed_RNA"/>
</dbReference>
<feature type="region of interest" description="Disordered" evidence="1">
    <location>
        <begin position="201"/>
        <end position="220"/>
    </location>
</feature>
<evidence type="ECO:0000313" key="3">
    <source>
        <dbReference type="EMBL" id="JAI39180.1"/>
    </source>
</evidence>
<feature type="signal peptide" evidence="2">
    <location>
        <begin position="1"/>
        <end position="25"/>
    </location>
</feature>
<protein>
    <submittedName>
        <fullName evidence="4">Uncharacterized protein</fullName>
    </submittedName>
</protein>
<dbReference type="OrthoDB" id="8196075at2759"/>
<feature type="compositionally biased region" description="Low complexity" evidence="1">
    <location>
        <begin position="1133"/>
        <end position="1149"/>
    </location>
</feature>
<feature type="region of interest" description="Disordered" evidence="1">
    <location>
        <begin position="820"/>
        <end position="864"/>
    </location>
</feature>
<feature type="compositionally biased region" description="Low complexity" evidence="1">
    <location>
        <begin position="369"/>
        <end position="383"/>
    </location>
</feature>
<keyword evidence="2" id="KW-0732">Signal</keyword>
<dbReference type="AlphaFoldDB" id="A0A0K8VM49"/>
<reference evidence="4" key="1">
    <citation type="submission" date="2015-06" db="EMBL/GenBank/DDBJ databases">
        <authorList>
            <person name="Hoefler B.C."/>
            <person name="Straight P.D."/>
        </authorList>
    </citation>
    <scope>NUCLEOTIDE SEQUENCE</scope>
</reference>
<feature type="compositionally biased region" description="Low complexity" evidence="1">
    <location>
        <begin position="755"/>
        <end position="764"/>
    </location>
</feature>
<feature type="compositionally biased region" description="Pro residues" evidence="1">
    <location>
        <begin position="533"/>
        <end position="554"/>
    </location>
</feature>
<feature type="compositionally biased region" description="Pro residues" evidence="1">
    <location>
        <begin position="430"/>
        <end position="440"/>
    </location>
</feature>
<evidence type="ECO:0000256" key="2">
    <source>
        <dbReference type="SAM" id="SignalP"/>
    </source>
</evidence>
<feature type="compositionally biased region" description="Acidic residues" evidence="1">
    <location>
        <begin position="830"/>
        <end position="854"/>
    </location>
</feature>